<proteinExistence type="predicted"/>
<protein>
    <submittedName>
        <fullName evidence="1">Host nuclease inhibitor GamL</fullName>
    </submittedName>
</protein>
<dbReference type="NCBIfam" id="NF033500">
    <property type="entry name" value="phi80_GamL"/>
    <property type="match status" value="1"/>
</dbReference>
<accession>A0ABV4E264</accession>
<dbReference type="EMBL" id="JBGFFX010000001">
    <property type="protein sequence ID" value="MEY8768983.1"/>
    <property type="molecule type" value="Genomic_DNA"/>
</dbReference>
<dbReference type="Proteomes" id="UP001565243">
    <property type="component" value="Unassembled WGS sequence"/>
</dbReference>
<dbReference type="RefSeq" id="WP_369894589.1">
    <property type="nucleotide sequence ID" value="NZ_JBGFFX010000001.1"/>
</dbReference>
<keyword evidence="2" id="KW-1185">Reference proteome</keyword>
<evidence type="ECO:0000313" key="1">
    <source>
        <dbReference type="EMBL" id="MEY8768983.1"/>
    </source>
</evidence>
<evidence type="ECO:0000313" key="2">
    <source>
        <dbReference type="Proteomes" id="UP001565243"/>
    </source>
</evidence>
<dbReference type="InterPro" id="IPR049911">
    <property type="entry name" value="GamL-like"/>
</dbReference>
<organism evidence="1 2">
    <name type="scientific">Erwinia aeris</name>
    <dbReference type="NCBI Taxonomy" id="3239803"/>
    <lineage>
        <taxon>Bacteria</taxon>
        <taxon>Pseudomonadati</taxon>
        <taxon>Pseudomonadota</taxon>
        <taxon>Gammaproteobacteria</taxon>
        <taxon>Enterobacterales</taxon>
        <taxon>Erwiniaceae</taxon>
        <taxon>Erwinia</taxon>
    </lineage>
</organism>
<name>A0ABV4E264_9GAMM</name>
<reference evidence="1 2" key="1">
    <citation type="submission" date="2024-07" db="EMBL/GenBank/DDBJ databases">
        <authorList>
            <person name="Hebao G."/>
        </authorList>
    </citation>
    <scope>NUCLEOTIDE SEQUENCE [LARGE SCALE GENOMIC DNA]</scope>
    <source>
        <strain evidence="1 2">ACCC 02193</strain>
    </source>
</reference>
<comment type="caution">
    <text evidence="1">The sequence shown here is derived from an EMBL/GenBank/DDBJ whole genome shotgun (WGS) entry which is preliminary data.</text>
</comment>
<sequence>MNRFSMYDRVQQMRDDAAEVQVAKDEWIREKADELARDFPQCAMDFYRPSLGLSPYRVGLDSDTAQDAYAIFVESVCLAKAKELYSEAKFMGEVA</sequence>
<gene>
    <name evidence="1" type="primary">gamL</name>
    <name evidence="1" type="ORF">AB6T85_00820</name>
</gene>